<reference evidence="3 4" key="1">
    <citation type="submission" date="2016-07" db="EMBL/GenBank/DDBJ databases">
        <title>Pervasive Adenine N6-methylation of Active Genes in Fungi.</title>
        <authorList>
            <consortium name="DOE Joint Genome Institute"/>
            <person name="Mondo S.J."/>
            <person name="Dannebaum R.O."/>
            <person name="Kuo R.C."/>
            <person name="Labutti K."/>
            <person name="Haridas S."/>
            <person name="Kuo A."/>
            <person name="Salamov A."/>
            <person name="Ahrendt S.R."/>
            <person name="Lipzen A."/>
            <person name="Sullivan W."/>
            <person name="Andreopoulos W.B."/>
            <person name="Clum A."/>
            <person name="Lindquist E."/>
            <person name="Daum C."/>
            <person name="Ramamoorthy G.K."/>
            <person name="Gryganskyi A."/>
            <person name="Culley D."/>
            <person name="Magnuson J.K."/>
            <person name="James T.Y."/>
            <person name="O'Malley M.A."/>
            <person name="Stajich J.E."/>
            <person name="Spatafora J.W."/>
            <person name="Visel A."/>
            <person name="Grigoriev I.V."/>
        </authorList>
    </citation>
    <scope>NUCLEOTIDE SEQUENCE [LARGE SCALE GENOMIC DNA]</scope>
    <source>
        <strain evidence="3 4">JEL800</strain>
    </source>
</reference>
<dbReference type="AlphaFoldDB" id="A0A1Y2BS89"/>
<sequence>MRTTDPVLRPLLVCMDETPRAAQTLRFAIDNLLHTQTEPLSLLFSLPPQTSTILKQKVTSRIKSFIQLCIEPYAPYPPTLNLYILDRPDLVTAIQDLCVQIHPRMVVLGEAGNVLRKGDVGDKLAMGTGAVGTQYYATEYTNSERGDSPTPGGGHHLVEKSSKGSLGAAEKQSIESHHHEGLLGAVEDLWHRIEDWGMHHGRKGSVSQDDKVVEAKISTYYGSVNNSYVFHSMCFESKVSKKSTTGRLPSLQTPLQSQYAVEMRTNFLALPRELLARVFSWIHPHTIVRYRLLCHTINVMLLSRSFAIENLSQFISSKHIGKVELKSDAGIFKESGLLIDADETCSKALCKCEMRVDWFRLPSNHQEAYFSEYLSHPIVITSLEYYWVFLQSHLPVQLGHLTTLVSLSLVSLGLHGPIPKELGELINLQQLNLSYNALSGPIPPELERCQGWRNST</sequence>
<evidence type="ECO:0000259" key="2">
    <source>
        <dbReference type="PROSITE" id="PS50181"/>
    </source>
</evidence>
<comment type="caution">
    <text evidence="3">The sequence shown here is derived from an EMBL/GenBank/DDBJ whole genome shotgun (WGS) entry which is preliminary data.</text>
</comment>
<dbReference type="Proteomes" id="UP000193642">
    <property type="component" value="Unassembled WGS sequence"/>
</dbReference>
<dbReference type="SUPFAM" id="SSF81383">
    <property type="entry name" value="F-box domain"/>
    <property type="match status" value="1"/>
</dbReference>
<protein>
    <recommendedName>
        <fullName evidence="2">F-box domain-containing protein</fullName>
    </recommendedName>
</protein>
<feature type="region of interest" description="Disordered" evidence="1">
    <location>
        <begin position="141"/>
        <end position="174"/>
    </location>
</feature>
<dbReference type="InterPro" id="IPR001810">
    <property type="entry name" value="F-box_dom"/>
</dbReference>
<dbReference type="Gene3D" id="3.80.10.10">
    <property type="entry name" value="Ribonuclease Inhibitor"/>
    <property type="match status" value="1"/>
</dbReference>
<dbReference type="InterPro" id="IPR032675">
    <property type="entry name" value="LRR_dom_sf"/>
</dbReference>
<feature type="domain" description="F-box" evidence="2">
    <location>
        <begin position="264"/>
        <end position="311"/>
    </location>
</feature>
<evidence type="ECO:0000256" key="1">
    <source>
        <dbReference type="SAM" id="MobiDB-lite"/>
    </source>
</evidence>
<dbReference type="InterPro" id="IPR036047">
    <property type="entry name" value="F-box-like_dom_sf"/>
</dbReference>
<evidence type="ECO:0000313" key="4">
    <source>
        <dbReference type="Proteomes" id="UP000193642"/>
    </source>
</evidence>
<dbReference type="SUPFAM" id="SSF52058">
    <property type="entry name" value="L domain-like"/>
    <property type="match status" value="1"/>
</dbReference>
<proteinExistence type="predicted"/>
<dbReference type="PROSITE" id="PS50181">
    <property type="entry name" value="FBOX"/>
    <property type="match status" value="1"/>
</dbReference>
<dbReference type="OrthoDB" id="2134603at2759"/>
<evidence type="ECO:0000313" key="3">
    <source>
        <dbReference type="EMBL" id="ORY37619.1"/>
    </source>
</evidence>
<dbReference type="EMBL" id="MCGO01000049">
    <property type="protein sequence ID" value="ORY37619.1"/>
    <property type="molecule type" value="Genomic_DNA"/>
</dbReference>
<dbReference type="InterPro" id="IPR052592">
    <property type="entry name" value="LRR-RLK"/>
</dbReference>
<organism evidence="3 4">
    <name type="scientific">Rhizoclosmatium globosum</name>
    <dbReference type="NCBI Taxonomy" id="329046"/>
    <lineage>
        <taxon>Eukaryota</taxon>
        <taxon>Fungi</taxon>
        <taxon>Fungi incertae sedis</taxon>
        <taxon>Chytridiomycota</taxon>
        <taxon>Chytridiomycota incertae sedis</taxon>
        <taxon>Chytridiomycetes</taxon>
        <taxon>Chytridiales</taxon>
        <taxon>Chytriomycetaceae</taxon>
        <taxon>Rhizoclosmatium</taxon>
    </lineage>
</organism>
<dbReference type="PANTHER" id="PTHR48054:SF82">
    <property type="entry name" value="LRR RECEPTOR-LIKE SERINE_THREONINE-PROTEIN KINASE FLS2"/>
    <property type="match status" value="1"/>
</dbReference>
<dbReference type="PANTHER" id="PTHR48054">
    <property type="entry name" value="RECEPTOR KINASE-LIKE PROTEIN XA21"/>
    <property type="match status" value="1"/>
</dbReference>
<keyword evidence="4" id="KW-1185">Reference proteome</keyword>
<name>A0A1Y2BS89_9FUNG</name>
<accession>A0A1Y2BS89</accession>
<gene>
    <name evidence="3" type="ORF">BCR33DRAFT_769713</name>
</gene>